<feature type="transmembrane region" description="Helical" evidence="1">
    <location>
        <begin position="79"/>
        <end position="101"/>
    </location>
</feature>
<feature type="transmembrane region" description="Helical" evidence="1">
    <location>
        <begin position="37"/>
        <end position="58"/>
    </location>
</feature>
<evidence type="ECO:0000313" key="2">
    <source>
        <dbReference type="EMBL" id="SMO61683.1"/>
    </source>
</evidence>
<dbReference type="AlphaFoldDB" id="A0A521CQG9"/>
<dbReference type="Proteomes" id="UP000317557">
    <property type="component" value="Unassembled WGS sequence"/>
</dbReference>
<reference evidence="2 3" key="1">
    <citation type="submission" date="2017-05" db="EMBL/GenBank/DDBJ databases">
        <authorList>
            <person name="Varghese N."/>
            <person name="Submissions S."/>
        </authorList>
    </citation>
    <scope>NUCLEOTIDE SEQUENCE [LARGE SCALE GENOMIC DNA]</scope>
    <source>
        <strain evidence="2 3">DSM 21985</strain>
    </source>
</reference>
<evidence type="ECO:0000313" key="3">
    <source>
        <dbReference type="Proteomes" id="UP000317557"/>
    </source>
</evidence>
<proteinExistence type="predicted"/>
<keyword evidence="1" id="KW-0812">Transmembrane</keyword>
<keyword evidence="1" id="KW-1133">Transmembrane helix</keyword>
<dbReference type="RefSeq" id="WP_142454094.1">
    <property type="nucleotide sequence ID" value="NZ_FXTP01000006.1"/>
</dbReference>
<keyword evidence="3" id="KW-1185">Reference proteome</keyword>
<name>A0A521CQG9_9BACT</name>
<keyword evidence="1" id="KW-0472">Membrane</keyword>
<protein>
    <submittedName>
        <fullName evidence="2">Uncharacterized protein</fullName>
    </submittedName>
</protein>
<dbReference type="OrthoDB" id="9554413at2"/>
<dbReference type="EMBL" id="FXTP01000006">
    <property type="protein sequence ID" value="SMO61683.1"/>
    <property type="molecule type" value="Genomic_DNA"/>
</dbReference>
<feature type="transmembrane region" description="Helical" evidence="1">
    <location>
        <begin position="113"/>
        <end position="131"/>
    </location>
</feature>
<sequence length="143" mass="16084">MNDVFKNIFISLGIAFILVAIQTSVNSEYLNEFLKNNLITLLVALLAINSATLGIILTKLRDLIDKNSSANFLQTKNEMLLSIKEQIGLIAFSVVVMLLKYSHLYNSICIKDYFIDTIIIGIFVYAILILYDTAKSVFLLLDL</sequence>
<evidence type="ECO:0000256" key="1">
    <source>
        <dbReference type="SAM" id="Phobius"/>
    </source>
</evidence>
<gene>
    <name evidence="2" type="ORF">SAMN06265219_10663</name>
</gene>
<accession>A0A521CQG9</accession>
<organism evidence="2 3">
    <name type="scientific">Gracilimonas mengyeensis</name>
    <dbReference type="NCBI Taxonomy" id="1302730"/>
    <lineage>
        <taxon>Bacteria</taxon>
        <taxon>Pseudomonadati</taxon>
        <taxon>Balneolota</taxon>
        <taxon>Balneolia</taxon>
        <taxon>Balneolales</taxon>
        <taxon>Balneolaceae</taxon>
        <taxon>Gracilimonas</taxon>
    </lineage>
</organism>